<sequence length="119" mass="11845">MHGFAVADLAIQTGCCVGFHLLAQALLWGALLVGYLHRRWRRGGGCGGGGSGRLLPVVKSPGVPDVHHGSSSISGSGAGSSGAGSSSGAGGWLQPRPLMLGAAVMAVWSVVNLAVTSQL</sequence>
<feature type="compositionally biased region" description="Gly residues" evidence="1">
    <location>
        <begin position="76"/>
        <end position="89"/>
    </location>
</feature>
<dbReference type="Proteomes" id="UP000006906">
    <property type="component" value="Chromosome 11"/>
</dbReference>
<dbReference type="EMBL" id="CM008972">
    <property type="protein sequence ID" value="PNW76395.1"/>
    <property type="molecule type" value="Genomic_DNA"/>
</dbReference>
<keyword evidence="4" id="KW-1185">Reference proteome</keyword>
<evidence type="ECO:0000256" key="2">
    <source>
        <dbReference type="SAM" id="Phobius"/>
    </source>
</evidence>
<keyword evidence="2" id="KW-1133">Transmembrane helix</keyword>
<dbReference type="KEGG" id="cre:CHLRE_11g467551v5"/>
<keyword evidence="2" id="KW-0812">Transmembrane</keyword>
<dbReference type="Gramene" id="PNW76395">
    <property type="protein sequence ID" value="PNW76395"/>
    <property type="gene ID" value="CHLRE_11g467551v5"/>
</dbReference>
<evidence type="ECO:0000313" key="4">
    <source>
        <dbReference type="Proteomes" id="UP000006906"/>
    </source>
</evidence>
<dbReference type="AlphaFoldDB" id="A0A2K3D785"/>
<reference evidence="3 4" key="1">
    <citation type="journal article" date="2007" name="Science">
        <title>The Chlamydomonas genome reveals the evolution of key animal and plant functions.</title>
        <authorList>
            <person name="Merchant S.S."/>
            <person name="Prochnik S.E."/>
            <person name="Vallon O."/>
            <person name="Harris E.H."/>
            <person name="Karpowicz S.J."/>
            <person name="Witman G.B."/>
            <person name="Terry A."/>
            <person name="Salamov A."/>
            <person name="Fritz-Laylin L.K."/>
            <person name="Marechal-Drouard L."/>
            <person name="Marshall W.F."/>
            <person name="Qu L.H."/>
            <person name="Nelson D.R."/>
            <person name="Sanderfoot A.A."/>
            <person name="Spalding M.H."/>
            <person name="Kapitonov V.V."/>
            <person name="Ren Q."/>
            <person name="Ferris P."/>
            <person name="Lindquist E."/>
            <person name="Shapiro H."/>
            <person name="Lucas S.M."/>
            <person name="Grimwood J."/>
            <person name="Schmutz J."/>
            <person name="Cardol P."/>
            <person name="Cerutti H."/>
            <person name="Chanfreau G."/>
            <person name="Chen C.L."/>
            <person name="Cognat V."/>
            <person name="Croft M.T."/>
            <person name="Dent R."/>
            <person name="Dutcher S."/>
            <person name="Fernandez E."/>
            <person name="Fukuzawa H."/>
            <person name="Gonzalez-Ballester D."/>
            <person name="Gonzalez-Halphen D."/>
            <person name="Hallmann A."/>
            <person name="Hanikenne M."/>
            <person name="Hippler M."/>
            <person name="Inwood W."/>
            <person name="Jabbari K."/>
            <person name="Kalanon M."/>
            <person name="Kuras R."/>
            <person name="Lefebvre P.A."/>
            <person name="Lemaire S.D."/>
            <person name="Lobanov A.V."/>
            <person name="Lohr M."/>
            <person name="Manuell A."/>
            <person name="Meier I."/>
            <person name="Mets L."/>
            <person name="Mittag M."/>
            <person name="Mittelmeier T."/>
            <person name="Moroney J.V."/>
            <person name="Moseley J."/>
            <person name="Napoli C."/>
            <person name="Nedelcu A.M."/>
            <person name="Niyogi K."/>
            <person name="Novoselov S.V."/>
            <person name="Paulsen I.T."/>
            <person name="Pazour G."/>
            <person name="Purton S."/>
            <person name="Ral J.P."/>
            <person name="Riano-Pachon D.M."/>
            <person name="Riekhof W."/>
            <person name="Rymarquis L."/>
            <person name="Schroda M."/>
            <person name="Stern D."/>
            <person name="Umen J."/>
            <person name="Willows R."/>
            <person name="Wilson N."/>
            <person name="Zimmer S.L."/>
            <person name="Allmer J."/>
            <person name="Balk J."/>
            <person name="Bisova K."/>
            <person name="Chen C.J."/>
            <person name="Elias M."/>
            <person name="Gendler K."/>
            <person name="Hauser C."/>
            <person name="Lamb M.R."/>
            <person name="Ledford H."/>
            <person name="Long J.C."/>
            <person name="Minagawa J."/>
            <person name="Page M.D."/>
            <person name="Pan J."/>
            <person name="Pootakham W."/>
            <person name="Roje S."/>
            <person name="Rose A."/>
            <person name="Stahlberg E."/>
            <person name="Terauchi A.M."/>
            <person name="Yang P."/>
            <person name="Ball S."/>
            <person name="Bowler C."/>
            <person name="Dieckmann C.L."/>
            <person name="Gladyshev V.N."/>
            <person name="Green P."/>
            <person name="Jorgensen R."/>
            <person name="Mayfield S."/>
            <person name="Mueller-Roeber B."/>
            <person name="Rajamani S."/>
            <person name="Sayre R.T."/>
            <person name="Brokstein P."/>
            <person name="Dubchak I."/>
            <person name="Goodstein D."/>
            <person name="Hornick L."/>
            <person name="Huang Y.W."/>
            <person name="Jhaveri J."/>
            <person name="Luo Y."/>
            <person name="Martinez D."/>
            <person name="Ngau W.C."/>
            <person name="Otillar B."/>
            <person name="Poliakov A."/>
            <person name="Porter A."/>
            <person name="Szajkowski L."/>
            <person name="Werner G."/>
            <person name="Zhou K."/>
            <person name="Grigoriev I.V."/>
            <person name="Rokhsar D.S."/>
            <person name="Grossman A.R."/>
        </authorList>
    </citation>
    <scope>NUCLEOTIDE SEQUENCE [LARGE SCALE GENOMIC DNA]</scope>
    <source>
        <strain evidence="4">CC-503</strain>
    </source>
</reference>
<feature type="region of interest" description="Disordered" evidence="1">
    <location>
        <begin position="61"/>
        <end position="89"/>
    </location>
</feature>
<dbReference type="RefSeq" id="XP_042919302.1">
    <property type="nucleotide sequence ID" value="XM_043067302.1"/>
</dbReference>
<protein>
    <submittedName>
        <fullName evidence="3">Uncharacterized protein</fullName>
    </submittedName>
</protein>
<organism evidence="3 4">
    <name type="scientific">Chlamydomonas reinhardtii</name>
    <name type="common">Chlamydomonas smithii</name>
    <dbReference type="NCBI Taxonomy" id="3055"/>
    <lineage>
        <taxon>Eukaryota</taxon>
        <taxon>Viridiplantae</taxon>
        <taxon>Chlorophyta</taxon>
        <taxon>core chlorophytes</taxon>
        <taxon>Chlorophyceae</taxon>
        <taxon>CS clade</taxon>
        <taxon>Chlamydomonadales</taxon>
        <taxon>Chlamydomonadaceae</taxon>
        <taxon>Chlamydomonas</taxon>
    </lineage>
</organism>
<keyword evidence="2" id="KW-0472">Membrane</keyword>
<accession>A0A2K3D785</accession>
<dbReference type="GeneID" id="66055204"/>
<dbReference type="InParanoid" id="A0A2K3D785"/>
<name>A0A2K3D785_CHLRE</name>
<proteinExistence type="predicted"/>
<evidence type="ECO:0000313" key="3">
    <source>
        <dbReference type="EMBL" id="PNW76395.1"/>
    </source>
</evidence>
<gene>
    <name evidence="3" type="ORF">CHLRE_11g467551v5</name>
</gene>
<feature type="transmembrane region" description="Helical" evidence="2">
    <location>
        <begin position="17"/>
        <end position="36"/>
    </location>
</feature>
<evidence type="ECO:0000256" key="1">
    <source>
        <dbReference type="SAM" id="MobiDB-lite"/>
    </source>
</evidence>